<feature type="transmembrane region" description="Helical" evidence="17">
    <location>
        <begin position="12"/>
        <end position="33"/>
    </location>
</feature>
<dbReference type="GO" id="GO:0005886">
    <property type="term" value="C:plasma membrane"/>
    <property type="evidence" value="ECO:0007669"/>
    <property type="project" value="TreeGrafter"/>
</dbReference>
<dbReference type="Pfam" id="PF01433">
    <property type="entry name" value="Peptidase_M1"/>
    <property type="match status" value="1"/>
</dbReference>
<evidence type="ECO:0000256" key="1">
    <source>
        <dbReference type="ARBA" id="ARBA00004606"/>
    </source>
</evidence>
<evidence type="ECO:0000256" key="16">
    <source>
        <dbReference type="PIRSR" id="PIRSR634016-4"/>
    </source>
</evidence>
<dbReference type="PANTHER" id="PTHR11533">
    <property type="entry name" value="PROTEASE M1 ZINC METALLOPROTEASE"/>
    <property type="match status" value="1"/>
</dbReference>
<feature type="active site" description="Proton acceptor" evidence="14">
    <location>
        <position position="369"/>
    </location>
</feature>
<dbReference type="GO" id="GO:0042277">
    <property type="term" value="F:peptide binding"/>
    <property type="evidence" value="ECO:0007669"/>
    <property type="project" value="TreeGrafter"/>
</dbReference>
<evidence type="ECO:0000256" key="11">
    <source>
        <dbReference type="ARBA" id="ARBA00023049"/>
    </source>
</evidence>
<keyword evidence="7 17" id="KW-0378">Hydrolase</keyword>
<dbReference type="Gene3D" id="2.60.40.1910">
    <property type="match status" value="1"/>
</dbReference>
<reference evidence="21" key="2">
    <citation type="submission" date="2025-08" db="UniProtKB">
        <authorList>
            <consortium name="Ensembl"/>
        </authorList>
    </citation>
    <scope>IDENTIFICATION</scope>
</reference>
<keyword evidence="10 17" id="KW-1133">Transmembrane helix</keyword>
<evidence type="ECO:0000256" key="8">
    <source>
        <dbReference type="ARBA" id="ARBA00022833"/>
    </source>
</evidence>
<evidence type="ECO:0000256" key="17">
    <source>
        <dbReference type="RuleBase" id="RU364040"/>
    </source>
</evidence>
<dbReference type="InterPro" id="IPR034016">
    <property type="entry name" value="M1_APN-typ"/>
</dbReference>
<evidence type="ECO:0000256" key="6">
    <source>
        <dbReference type="ARBA" id="ARBA00022723"/>
    </source>
</evidence>
<dbReference type="PRINTS" id="PR00756">
    <property type="entry name" value="ALADIPTASE"/>
</dbReference>
<dbReference type="SUPFAM" id="SSF55486">
    <property type="entry name" value="Metalloproteases ('zincins'), catalytic domain"/>
    <property type="match status" value="1"/>
</dbReference>
<evidence type="ECO:0000256" key="9">
    <source>
        <dbReference type="ARBA" id="ARBA00022968"/>
    </source>
</evidence>
<evidence type="ECO:0000256" key="4">
    <source>
        <dbReference type="ARBA" id="ARBA00022670"/>
    </source>
</evidence>
<dbReference type="Gene3D" id="1.25.50.20">
    <property type="match status" value="1"/>
</dbReference>
<dbReference type="GO" id="GO:0005737">
    <property type="term" value="C:cytoplasm"/>
    <property type="evidence" value="ECO:0007669"/>
    <property type="project" value="TreeGrafter"/>
</dbReference>
<dbReference type="InterPro" id="IPR045357">
    <property type="entry name" value="Aminopeptidase_N-like_N"/>
</dbReference>
<feature type="binding site" evidence="15">
    <location>
        <position position="372"/>
    </location>
    <ligand>
        <name>Zn(2+)</name>
        <dbReference type="ChEBI" id="CHEBI:29105"/>
        <note>catalytic</note>
    </ligand>
</feature>
<feature type="binding site" evidence="15">
    <location>
        <position position="391"/>
    </location>
    <ligand>
        <name>Zn(2+)</name>
        <dbReference type="ChEBI" id="CHEBI:29105"/>
        <note>catalytic</note>
    </ligand>
</feature>
<evidence type="ECO:0000256" key="3">
    <source>
        <dbReference type="ARBA" id="ARBA00022438"/>
    </source>
</evidence>
<sequence>MPPKTGLSKLFAVAFIVLTAAAIAGMVAMLIVYKTQIAEMNPTPRPTMPSTTMAPPPAMRLPRNLLPESYNIFIQLQLYIKIIEEVNVTSPNQTLLFSGNSTVHFHCVERTSRIYLHSNGPTVSAPRLIDKDTNELVKIDRYLHHEDESHFLELQLSEYLEAGRNYSLFLAFEGEMSENLEALYVSKYVESRFLAATNLEPTNARSLFPCFDEPDFKAVFYLTVIHRLETTALSNAPVSVSNIIDEEWKYTRFMATPRMSSYLLAFTVSEFTATDSPNSRITYSRPEATAAGHAVYAAKMTPKILEFYENHFDLRYPMKTLDQIALTDLEPLAMENWGLITYQEGALLYQEGVSSWLHKEDIVHIISHELAHQWFGNLVTMKWWNEVWLNEGFASYMSYLAVDNAEPSFQIKDTMIMSDLHSAFEEDALTSSHPLSTPLEEVQTTSQILGMFDAISYSKGAMVLRMLADFAMIIGILIGLVLFSQVRQEKGVFSIGTLMEKWTTQMGYPVITINTTNGEIHQKHFLYNNSTFCSSLFSLWWLIPIRYATKSSSPSLVWLDVRGPGNITTQQHKKLNYWILANVNCTGYYRVNYDPDNWQRLMTQLETNPNRIPLMNRGQLVDDAFNLARAELVNVTLALNSTRFLRHETAYLPWESAVRNLEYFVLMFDRSEVYGPMQVYLREQVKELYNFFRNYTDNSTVPEDHSLQHNQIIAIDVACSNGLPECIEMARSKFAGWMKSNDTNDIHTNLRAVIYCQAVAAGDKKEWEFAWEKFQSSTDTSEKDQLRKALACTKKTWLLSRYLEYTLDPDKIRLMDVASTVYFIAQNAAGQALAWNFIRANWDYVSQG</sequence>
<comment type="cofactor">
    <cofactor evidence="15 17">
        <name>Zn(2+)</name>
        <dbReference type="ChEBI" id="CHEBI:29105"/>
    </cofactor>
    <text evidence="15 17">Binds 1 zinc ion per subunit.</text>
</comment>
<dbReference type="InterPro" id="IPR050344">
    <property type="entry name" value="Peptidase_M1_aminopeptidases"/>
</dbReference>
<keyword evidence="13" id="KW-0325">Glycoprotein</keyword>
<reference evidence="21" key="3">
    <citation type="submission" date="2025-09" db="UniProtKB">
        <authorList>
            <consortium name="Ensembl"/>
        </authorList>
    </citation>
    <scope>IDENTIFICATION</scope>
</reference>
<keyword evidence="22" id="KW-1185">Reference proteome</keyword>
<keyword evidence="11 17" id="KW-0482">Metalloprotease</keyword>
<gene>
    <name evidence="21" type="primary">anpeplb</name>
</gene>
<feature type="binding site" evidence="15">
    <location>
        <position position="368"/>
    </location>
    <ligand>
        <name>Zn(2+)</name>
        <dbReference type="ChEBI" id="CHEBI:29105"/>
        <note>catalytic</note>
    </ligand>
</feature>
<evidence type="ECO:0000256" key="10">
    <source>
        <dbReference type="ARBA" id="ARBA00022989"/>
    </source>
</evidence>
<dbReference type="Gene3D" id="2.60.40.1730">
    <property type="entry name" value="tricorn interacting facor f3 domain"/>
    <property type="match status" value="1"/>
</dbReference>
<comment type="subcellular location">
    <subcellularLocation>
        <location evidence="1">Membrane</location>
        <topology evidence="1">Single-pass type II membrane protein</topology>
    </subcellularLocation>
</comment>
<dbReference type="InterPro" id="IPR001930">
    <property type="entry name" value="Peptidase_M1"/>
</dbReference>
<evidence type="ECO:0000259" key="20">
    <source>
        <dbReference type="Pfam" id="PF17900"/>
    </source>
</evidence>
<name>A0A8C6PJ24_NOTFU</name>
<protein>
    <recommendedName>
        <fullName evidence="17">Aminopeptidase</fullName>
        <ecNumber evidence="17">3.4.11.-</ecNumber>
    </recommendedName>
</protein>
<dbReference type="Gene3D" id="1.10.390.10">
    <property type="entry name" value="Neutral Protease Domain 2"/>
    <property type="match status" value="1"/>
</dbReference>
<dbReference type="FunFam" id="1.25.50.20:FF:000012">
    <property type="entry name" value="Aminopeptidase N"/>
    <property type="match status" value="1"/>
</dbReference>
<dbReference type="PANTHER" id="PTHR11533:SF259">
    <property type="entry name" value="AMINOPEPTIDASE"/>
    <property type="match status" value="1"/>
</dbReference>
<dbReference type="Proteomes" id="UP000694548">
    <property type="component" value="Chromosome sgr13"/>
</dbReference>
<dbReference type="InterPro" id="IPR027268">
    <property type="entry name" value="Peptidase_M4/M1_CTD_sf"/>
</dbReference>
<dbReference type="SUPFAM" id="SSF63737">
    <property type="entry name" value="Leukotriene A4 hydrolase N-terminal domain"/>
    <property type="match status" value="1"/>
</dbReference>
<evidence type="ECO:0000259" key="18">
    <source>
        <dbReference type="Pfam" id="PF01433"/>
    </source>
</evidence>
<keyword evidence="4 17" id="KW-0645">Protease</keyword>
<proteinExistence type="inferred from homology"/>
<feature type="transmembrane region" description="Helical" evidence="17">
    <location>
        <begin position="462"/>
        <end position="483"/>
    </location>
</feature>
<evidence type="ECO:0000313" key="21">
    <source>
        <dbReference type="Ensembl" id="ENSNFUP00015044765.1"/>
    </source>
</evidence>
<keyword evidence="8 15" id="KW-0862">Zinc</keyword>
<dbReference type="GO" id="GO:0043171">
    <property type="term" value="P:peptide catabolic process"/>
    <property type="evidence" value="ECO:0007669"/>
    <property type="project" value="TreeGrafter"/>
</dbReference>
<dbReference type="GO" id="GO:0005615">
    <property type="term" value="C:extracellular space"/>
    <property type="evidence" value="ECO:0007669"/>
    <property type="project" value="TreeGrafter"/>
</dbReference>
<evidence type="ECO:0000256" key="13">
    <source>
        <dbReference type="ARBA" id="ARBA00023180"/>
    </source>
</evidence>
<evidence type="ECO:0000259" key="19">
    <source>
        <dbReference type="Pfam" id="PF11838"/>
    </source>
</evidence>
<accession>A0A8C6PJ24</accession>
<dbReference type="CDD" id="cd09601">
    <property type="entry name" value="M1_APN-Q_like"/>
    <property type="match status" value="1"/>
</dbReference>
<evidence type="ECO:0000256" key="5">
    <source>
        <dbReference type="ARBA" id="ARBA00022692"/>
    </source>
</evidence>
<keyword evidence="5 17" id="KW-0812">Transmembrane</keyword>
<evidence type="ECO:0000256" key="14">
    <source>
        <dbReference type="PIRSR" id="PIRSR634016-1"/>
    </source>
</evidence>
<evidence type="ECO:0000256" key="15">
    <source>
        <dbReference type="PIRSR" id="PIRSR634016-3"/>
    </source>
</evidence>
<evidence type="ECO:0000256" key="12">
    <source>
        <dbReference type="ARBA" id="ARBA00023136"/>
    </source>
</evidence>
<comment type="caution">
    <text evidence="17">Lacks conserved residue(s) required for the propagation of feature annotation.</text>
</comment>
<organism evidence="21 22">
    <name type="scientific">Nothobranchius furzeri</name>
    <name type="common">Turquoise killifish</name>
    <dbReference type="NCBI Taxonomy" id="105023"/>
    <lineage>
        <taxon>Eukaryota</taxon>
        <taxon>Metazoa</taxon>
        <taxon>Chordata</taxon>
        <taxon>Craniata</taxon>
        <taxon>Vertebrata</taxon>
        <taxon>Euteleostomi</taxon>
        <taxon>Actinopterygii</taxon>
        <taxon>Neopterygii</taxon>
        <taxon>Teleostei</taxon>
        <taxon>Neoteleostei</taxon>
        <taxon>Acanthomorphata</taxon>
        <taxon>Ovalentaria</taxon>
        <taxon>Atherinomorphae</taxon>
        <taxon>Cyprinodontiformes</taxon>
        <taxon>Nothobranchiidae</taxon>
        <taxon>Nothobranchius</taxon>
    </lineage>
</organism>
<feature type="domain" description="Aminopeptidase N-like N-terminal" evidence="20">
    <location>
        <begin position="67"/>
        <end position="263"/>
    </location>
</feature>
<reference evidence="21" key="1">
    <citation type="submission" date="2014-08" db="EMBL/GenBank/DDBJ databases">
        <authorList>
            <person name="Senf B."/>
            <person name="Petzold A."/>
            <person name="Downie B.R."/>
            <person name="Koch P."/>
            <person name="Platzer M."/>
        </authorList>
    </citation>
    <scope>NUCLEOTIDE SEQUENCE [LARGE SCALE GENOMIC DNA]</scope>
    <source>
        <strain evidence="21">GRZ</strain>
    </source>
</reference>
<feature type="domain" description="ERAP1-like C-terminal" evidence="19">
    <location>
        <begin position="578"/>
        <end position="846"/>
    </location>
</feature>
<dbReference type="GeneTree" id="ENSGT00940000164605"/>
<keyword evidence="12 17" id="KW-0472">Membrane</keyword>
<dbReference type="GO" id="GO:0008270">
    <property type="term" value="F:zinc ion binding"/>
    <property type="evidence" value="ECO:0007669"/>
    <property type="project" value="UniProtKB-UniRule"/>
</dbReference>
<dbReference type="EC" id="3.4.11.-" evidence="17"/>
<dbReference type="GO" id="GO:0070006">
    <property type="term" value="F:metalloaminopeptidase activity"/>
    <property type="evidence" value="ECO:0007669"/>
    <property type="project" value="TreeGrafter"/>
</dbReference>
<dbReference type="InterPro" id="IPR024571">
    <property type="entry name" value="ERAP1-like_C_dom"/>
</dbReference>
<dbReference type="AlphaFoldDB" id="A0A8C6PJ24"/>
<dbReference type="FunFam" id="1.10.390.10:FF:000013">
    <property type="entry name" value="Aminopeptidase N"/>
    <property type="match status" value="1"/>
</dbReference>
<keyword evidence="6 15" id="KW-0479">Metal-binding</keyword>
<feature type="domain" description="Peptidase M1 membrane alanine aminopeptidase" evidence="18">
    <location>
        <begin position="296"/>
        <end position="470"/>
    </location>
</feature>
<dbReference type="InterPro" id="IPR042097">
    <property type="entry name" value="Aminopeptidase_N-like_N_sf"/>
</dbReference>
<dbReference type="FunFam" id="2.60.40.1730:FF:000001">
    <property type="entry name" value="Leucyl-cystinyl aminopeptidase"/>
    <property type="match status" value="1"/>
</dbReference>
<dbReference type="InterPro" id="IPR014782">
    <property type="entry name" value="Peptidase_M1_dom"/>
</dbReference>
<evidence type="ECO:0000313" key="22">
    <source>
        <dbReference type="Proteomes" id="UP000694548"/>
    </source>
</evidence>
<keyword evidence="3 17" id="KW-0031">Aminopeptidase</keyword>
<evidence type="ECO:0000256" key="2">
    <source>
        <dbReference type="ARBA" id="ARBA00010136"/>
    </source>
</evidence>
<dbReference type="Pfam" id="PF17900">
    <property type="entry name" value="Peptidase_M1_N"/>
    <property type="match status" value="1"/>
</dbReference>
<feature type="site" description="Transition state stabilizer" evidence="16">
    <location>
        <position position="457"/>
    </location>
</feature>
<comment type="similarity">
    <text evidence="2 17">Belongs to the peptidase M1 family.</text>
</comment>
<evidence type="ECO:0000256" key="7">
    <source>
        <dbReference type="ARBA" id="ARBA00022801"/>
    </source>
</evidence>
<dbReference type="Ensembl" id="ENSNFUT00015046713.1">
    <property type="protein sequence ID" value="ENSNFUP00015044765.1"/>
    <property type="gene ID" value="ENSNFUG00015021068.1"/>
</dbReference>
<dbReference type="GO" id="GO:0006508">
    <property type="term" value="P:proteolysis"/>
    <property type="evidence" value="ECO:0007669"/>
    <property type="project" value="UniProtKB-KW"/>
</dbReference>
<dbReference type="Pfam" id="PF11838">
    <property type="entry name" value="ERAP1_C"/>
    <property type="match status" value="1"/>
</dbReference>
<keyword evidence="9" id="KW-0735">Signal-anchor</keyword>